<protein>
    <submittedName>
        <fullName evidence="2">Uncharacterized protein</fullName>
    </submittedName>
</protein>
<sequence length="53" mass="5888">MFLVKEFCPPAIPDLNPCDYYLWGVLERDTNKHAPNTVDSFKAASSGSGKLSR</sequence>
<evidence type="ECO:0000256" key="1">
    <source>
        <dbReference type="SAM" id="MobiDB-lite"/>
    </source>
</evidence>
<gene>
    <name evidence="2" type="ORF">FKW44_002686</name>
</gene>
<organism evidence="2 3">
    <name type="scientific">Caligus rogercresseyi</name>
    <name type="common">Sea louse</name>
    <dbReference type="NCBI Taxonomy" id="217165"/>
    <lineage>
        <taxon>Eukaryota</taxon>
        <taxon>Metazoa</taxon>
        <taxon>Ecdysozoa</taxon>
        <taxon>Arthropoda</taxon>
        <taxon>Crustacea</taxon>
        <taxon>Multicrustacea</taxon>
        <taxon>Hexanauplia</taxon>
        <taxon>Copepoda</taxon>
        <taxon>Siphonostomatoida</taxon>
        <taxon>Caligidae</taxon>
        <taxon>Caligus</taxon>
    </lineage>
</organism>
<reference evidence="3" key="1">
    <citation type="submission" date="2021-01" db="EMBL/GenBank/DDBJ databases">
        <title>Caligus Genome Assembly.</title>
        <authorList>
            <person name="Gallardo-Escarate C."/>
        </authorList>
    </citation>
    <scope>NUCLEOTIDE SEQUENCE [LARGE SCALE GENOMIC DNA]</scope>
</reference>
<dbReference type="Proteomes" id="UP000595437">
    <property type="component" value="Chromosome 2"/>
</dbReference>
<proteinExistence type="predicted"/>
<name>A0A7T8QWH5_CALRO</name>
<dbReference type="AlphaFoldDB" id="A0A7T8QWH5"/>
<dbReference type="Gene3D" id="3.30.420.10">
    <property type="entry name" value="Ribonuclease H-like superfamily/Ribonuclease H"/>
    <property type="match status" value="1"/>
</dbReference>
<dbReference type="EMBL" id="CP045891">
    <property type="protein sequence ID" value="QQP57636.1"/>
    <property type="molecule type" value="Genomic_DNA"/>
</dbReference>
<accession>A0A7T8QWH5</accession>
<feature type="region of interest" description="Disordered" evidence="1">
    <location>
        <begin position="32"/>
        <end position="53"/>
    </location>
</feature>
<dbReference type="OrthoDB" id="8352199at2759"/>
<dbReference type="InterPro" id="IPR036397">
    <property type="entry name" value="RNaseH_sf"/>
</dbReference>
<evidence type="ECO:0000313" key="3">
    <source>
        <dbReference type="Proteomes" id="UP000595437"/>
    </source>
</evidence>
<keyword evidence="3" id="KW-1185">Reference proteome</keyword>
<evidence type="ECO:0000313" key="2">
    <source>
        <dbReference type="EMBL" id="QQP57636.1"/>
    </source>
</evidence>
<feature type="compositionally biased region" description="Polar residues" evidence="1">
    <location>
        <begin position="33"/>
        <end position="53"/>
    </location>
</feature>
<dbReference type="GO" id="GO:0003676">
    <property type="term" value="F:nucleic acid binding"/>
    <property type="evidence" value="ECO:0007669"/>
    <property type="project" value="InterPro"/>
</dbReference>